<dbReference type="OMA" id="QMLFINE"/>
<dbReference type="AlphaFoldDB" id="G0U4F8"/>
<dbReference type="VEuPathDB" id="TriTrypDB:TvY486_1013650"/>
<evidence type="ECO:0000256" key="1">
    <source>
        <dbReference type="SAM" id="MobiDB-lite"/>
    </source>
</evidence>
<accession>G0U4F8</accession>
<sequence>MPEEPTRTLPAPDVLRSMLQGVRVEYGSLVSFRDEPAFEMVMRLNQRHKGKLVAAVLTKTEVASDKRDDWVTSSSAEARMIFVPELYEALLDEEMQKWLDPFRSRNEGRKERRRGDTDSSDDGGDAAEDYYETNFDHYDP</sequence>
<feature type="region of interest" description="Disordered" evidence="1">
    <location>
        <begin position="101"/>
        <end position="140"/>
    </location>
</feature>
<organism evidence="2">
    <name type="scientific">Trypanosoma vivax (strain Y486)</name>
    <dbReference type="NCBI Taxonomy" id="1055687"/>
    <lineage>
        <taxon>Eukaryota</taxon>
        <taxon>Discoba</taxon>
        <taxon>Euglenozoa</taxon>
        <taxon>Kinetoplastea</taxon>
        <taxon>Metakinetoplastina</taxon>
        <taxon>Trypanosomatida</taxon>
        <taxon>Trypanosomatidae</taxon>
        <taxon>Trypanosoma</taxon>
        <taxon>Duttonella</taxon>
    </lineage>
</organism>
<feature type="compositionally biased region" description="Basic and acidic residues" evidence="1">
    <location>
        <begin position="101"/>
        <end position="117"/>
    </location>
</feature>
<dbReference type="EMBL" id="HE573026">
    <property type="protein sequence ID" value="CCC52322.1"/>
    <property type="molecule type" value="Genomic_DNA"/>
</dbReference>
<evidence type="ECO:0000313" key="2">
    <source>
        <dbReference type="EMBL" id="CCC52322.1"/>
    </source>
</evidence>
<protein>
    <submittedName>
        <fullName evidence="2">Uncharacterized protein</fullName>
    </submittedName>
</protein>
<gene>
    <name evidence="2" type="ORF">TVY486_1013650</name>
</gene>
<reference evidence="2" key="1">
    <citation type="journal article" date="2012" name="Proc. Natl. Acad. Sci. U.S.A.">
        <title>Antigenic diversity is generated by distinct evolutionary mechanisms in African trypanosome species.</title>
        <authorList>
            <person name="Jackson A.P."/>
            <person name="Berry A."/>
            <person name="Aslett M."/>
            <person name="Allison H.C."/>
            <person name="Burton P."/>
            <person name="Vavrova-Anderson J."/>
            <person name="Brown R."/>
            <person name="Browne H."/>
            <person name="Corton N."/>
            <person name="Hauser H."/>
            <person name="Gamble J."/>
            <person name="Gilderthorp R."/>
            <person name="Marcello L."/>
            <person name="McQuillan J."/>
            <person name="Otto T.D."/>
            <person name="Quail M.A."/>
            <person name="Sanders M.J."/>
            <person name="van Tonder A."/>
            <person name="Ginger M.L."/>
            <person name="Field M.C."/>
            <person name="Barry J.D."/>
            <person name="Hertz-Fowler C."/>
            <person name="Berriman M."/>
        </authorList>
    </citation>
    <scope>NUCLEOTIDE SEQUENCE</scope>
    <source>
        <strain evidence="2">Y486</strain>
    </source>
</reference>
<feature type="compositionally biased region" description="Acidic residues" evidence="1">
    <location>
        <begin position="118"/>
        <end position="131"/>
    </location>
</feature>
<name>G0U4F8_TRYVY</name>
<proteinExistence type="predicted"/>